<keyword evidence="4" id="KW-1015">Disulfide bond</keyword>
<keyword evidence="1 5" id="KW-0645">Protease</keyword>
<evidence type="ECO:0000256" key="4">
    <source>
        <dbReference type="ARBA" id="ARBA00023157"/>
    </source>
</evidence>
<dbReference type="SUPFAM" id="SSF50494">
    <property type="entry name" value="Trypsin-like serine proteases"/>
    <property type="match status" value="2"/>
</dbReference>
<dbReference type="SMART" id="SM00020">
    <property type="entry name" value="Tryp_SPc"/>
    <property type="match status" value="1"/>
</dbReference>
<evidence type="ECO:0000256" key="1">
    <source>
        <dbReference type="ARBA" id="ARBA00022670"/>
    </source>
</evidence>
<dbReference type="PANTHER" id="PTHR24276">
    <property type="entry name" value="POLYSERASE-RELATED"/>
    <property type="match status" value="1"/>
</dbReference>
<dbReference type="InterPro" id="IPR018114">
    <property type="entry name" value="TRYPSIN_HIS"/>
</dbReference>
<comment type="caution">
    <text evidence="7">The sequence shown here is derived from an EMBL/GenBank/DDBJ whole genome shotgun (WGS) entry which is preliminary data.</text>
</comment>
<gene>
    <name evidence="7" type="ORF">TSAR_000940</name>
</gene>
<dbReference type="STRING" id="543379.A0A232F288"/>
<keyword evidence="2 5" id="KW-0378">Hydrolase</keyword>
<keyword evidence="3 5" id="KW-0720">Serine protease</keyword>
<dbReference type="PROSITE" id="PS50240">
    <property type="entry name" value="TRYPSIN_DOM"/>
    <property type="match status" value="1"/>
</dbReference>
<protein>
    <recommendedName>
        <fullName evidence="6">Peptidase S1 domain-containing protein</fullName>
    </recommendedName>
</protein>
<organism evidence="7 8">
    <name type="scientific">Trichomalopsis sarcophagae</name>
    <dbReference type="NCBI Taxonomy" id="543379"/>
    <lineage>
        <taxon>Eukaryota</taxon>
        <taxon>Metazoa</taxon>
        <taxon>Ecdysozoa</taxon>
        <taxon>Arthropoda</taxon>
        <taxon>Hexapoda</taxon>
        <taxon>Insecta</taxon>
        <taxon>Pterygota</taxon>
        <taxon>Neoptera</taxon>
        <taxon>Endopterygota</taxon>
        <taxon>Hymenoptera</taxon>
        <taxon>Apocrita</taxon>
        <taxon>Proctotrupomorpha</taxon>
        <taxon>Chalcidoidea</taxon>
        <taxon>Pteromalidae</taxon>
        <taxon>Pteromalinae</taxon>
        <taxon>Trichomalopsis</taxon>
    </lineage>
</organism>
<dbReference type="InterPro" id="IPR001254">
    <property type="entry name" value="Trypsin_dom"/>
</dbReference>
<evidence type="ECO:0000259" key="6">
    <source>
        <dbReference type="PROSITE" id="PS50240"/>
    </source>
</evidence>
<dbReference type="PROSITE" id="PS00135">
    <property type="entry name" value="TRYPSIN_SER"/>
    <property type="match status" value="1"/>
</dbReference>
<dbReference type="InterPro" id="IPR050430">
    <property type="entry name" value="Peptidase_S1"/>
</dbReference>
<evidence type="ECO:0000256" key="5">
    <source>
        <dbReference type="RuleBase" id="RU363034"/>
    </source>
</evidence>
<dbReference type="InterPro" id="IPR009003">
    <property type="entry name" value="Peptidase_S1_PA"/>
</dbReference>
<dbReference type="Gene3D" id="2.40.10.10">
    <property type="entry name" value="Trypsin-like serine proteases"/>
    <property type="match status" value="2"/>
</dbReference>
<dbReference type="PANTHER" id="PTHR24276:SF98">
    <property type="entry name" value="FI18310P1-RELATED"/>
    <property type="match status" value="1"/>
</dbReference>
<dbReference type="InterPro" id="IPR033116">
    <property type="entry name" value="TRYPSIN_SER"/>
</dbReference>
<evidence type="ECO:0000313" key="7">
    <source>
        <dbReference type="EMBL" id="OXU24619.1"/>
    </source>
</evidence>
<sequence length="242" mass="26707">MEIVVDTVDLENDPGVRIRIEKAFVPKNYVQAGDFNDIGILKLKSGQKLILPKAGENFDDQIATIAGFGWTDSNDYSTIGKHLKYWTSKVISKNDCLNYWRNVVSKDYLCSQMLLLPNAAKVGVCNGDSGSPLVINDTVIGVTVIAEWNCDERVKPALYTKVSIHLPFIETVMTGQHNNVAQYDFPSPCIAAHLDGEGIIGGEEASPNQFPYLVSVYHTNSRHNCMGGILNDRYILTAAHCI</sequence>
<name>A0A232F288_9HYME</name>
<dbReference type="InterPro" id="IPR043504">
    <property type="entry name" value="Peptidase_S1_PA_chymotrypsin"/>
</dbReference>
<dbReference type="PROSITE" id="PS00134">
    <property type="entry name" value="TRYPSIN_HIS"/>
    <property type="match status" value="1"/>
</dbReference>
<dbReference type="Proteomes" id="UP000215335">
    <property type="component" value="Unassembled WGS sequence"/>
</dbReference>
<reference evidence="7 8" key="1">
    <citation type="journal article" date="2017" name="Curr. Biol.">
        <title>The Evolution of Venom by Co-option of Single-Copy Genes.</title>
        <authorList>
            <person name="Martinson E.O."/>
            <person name="Mrinalini"/>
            <person name="Kelkar Y.D."/>
            <person name="Chang C.H."/>
            <person name="Werren J.H."/>
        </authorList>
    </citation>
    <scope>NUCLEOTIDE SEQUENCE [LARGE SCALE GENOMIC DNA]</scope>
    <source>
        <strain evidence="7 8">Alberta</strain>
        <tissue evidence="7">Whole body</tissue>
    </source>
</reference>
<accession>A0A232F288</accession>
<evidence type="ECO:0000313" key="8">
    <source>
        <dbReference type="Proteomes" id="UP000215335"/>
    </source>
</evidence>
<dbReference type="GO" id="GO:0004252">
    <property type="term" value="F:serine-type endopeptidase activity"/>
    <property type="evidence" value="ECO:0007669"/>
    <property type="project" value="InterPro"/>
</dbReference>
<dbReference type="OrthoDB" id="8440449at2759"/>
<dbReference type="Pfam" id="PF00089">
    <property type="entry name" value="Trypsin"/>
    <property type="match status" value="2"/>
</dbReference>
<dbReference type="EMBL" id="NNAY01001244">
    <property type="protein sequence ID" value="OXU24619.1"/>
    <property type="molecule type" value="Genomic_DNA"/>
</dbReference>
<feature type="non-terminal residue" evidence="7">
    <location>
        <position position="242"/>
    </location>
</feature>
<feature type="domain" description="Peptidase S1" evidence="6">
    <location>
        <begin position="1"/>
        <end position="174"/>
    </location>
</feature>
<evidence type="ECO:0000256" key="3">
    <source>
        <dbReference type="ARBA" id="ARBA00022825"/>
    </source>
</evidence>
<dbReference type="GO" id="GO:0006508">
    <property type="term" value="P:proteolysis"/>
    <property type="evidence" value="ECO:0007669"/>
    <property type="project" value="UniProtKB-KW"/>
</dbReference>
<evidence type="ECO:0000256" key="2">
    <source>
        <dbReference type="ARBA" id="ARBA00022801"/>
    </source>
</evidence>
<keyword evidence="8" id="KW-1185">Reference proteome</keyword>
<proteinExistence type="predicted"/>
<dbReference type="AlphaFoldDB" id="A0A232F288"/>